<dbReference type="GO" id="GO:0003676">
    <property type="term" value="F:nucleic acid binding"/>
    <property type="evidence" value="ECO:0007669"/>
    <property type="project" value="InterPro"/>
</dbReference>
<evidence type="ECO:0000313" key="4">
    <source>
        <dbReference type="EMBL" id="PXF45428.1"/>
    </source>
</evidence>
<feature type="compositionally biased region" description="Low complexity" evidence="2">
    <location>
        <begin position="44"/>
        <end position="61"/>
    </location>
</feature>
<dbReference type="InterPro" id="IPR001878">
    <property type="entry name" value="Znf_CCHC"/>
</dbReference>
<feature type="region of interest" description="Disordered" evidence="2">
    <location>
        <begin position="1"/>
        <end position="72"/>
    </location>
</feature>
<dbReference type="Proteomes" id="UP000247409">
    <property type="component" value="Unassembled WGS sequence"/>
</dbReference>
<protein>
    <submittedName>
        <fullName evidence="4">Cellular nucleic acid-binding protein-like</fullName>
    </submittedName>
</protein>
<evidence type="ECO:0000313" key="5">
    <source>
        <dbReference type="Proteomes" id="UP000247409"/>
    </source>
</evidence>
<evidence type="ECO:0000256" key="2">
    <source>
        <dbReference type="SAM" id="MobiDB-lite"/>
    </source>
</evidence>
<keyword evidence="5" id="KW-1185">Reference proteome</keyword>
<feature type="compositionally biased region" description="Basic and acidic residues" evidence="2">
    <location>
        <begin position="25"/>
        <end position="41"/>
    </location>
</feature>
<keyword evidence="1" id="KW-0862">Zinc</keyword>
<feature type="domain" description="CCHC-type" evidence="3">
    <location>
        <begin position="189"/>
        <end position="202"/>
    </location>
</feature>
<keyword evidence="1" id="KW-0479">Metal-binding</keyword>
<reference evidence="4 5" key="1">
    <citation type="journal article" date="2018" name="Mol. Biol. Evol.">
        <title>Analysis of the draft genome of the red seaweed Gracilariopsis chorda provides insights into genome size evolution in Rhodophyta.</title>
        <authorList>
            <person name="Lee J."/>
            <person name="Yang E.C."/>
            <person name="Graf L."/>
            <person name="Yang J.H."/>
            <person name="Qiu H."/>
            <person name="Zel Zion U."/>
            <person name="Chan C.X."/>
            <person name="Stephens T.G."/>
            <person name="Weber A.P.M."/>
            <person name="Boo G.H."/>
            <person name="Boo S.M."/>
            <person name="Kim K.M."/>
            <person name="Shin Y."/>
            <person name="Jung M."/>
            <person name="Lee S.J."/>
            <person name="Yim H.S."/>
            <person name="Lee J.H."/>
            <person name="Bhattacharya D."/>
            <person name="Yoon H.S."/>
        </authorList>
    </citation>
    <scope>NUCLEOTIDE SEQUENCE [LARGE SCALE GENOMIC DNA]</scope>
    <source>
        <strain evidence="4 5">SKKU-2015</strain>
        <tissue evidence="4">Whole body</tissue>
    </source>
</reference>
<comment type="caution">
    <text evidence="4">The sequence shown here is derived from an EMBL/GenBank/DDBJ whole genome shotgun (WGS) entry which is preliminary data.</text>
</comment>
<organism evidence="4 5">
    <name type="scientific">Gracilariopsis chorda</name>
    <dbReference type="NCBI Taxonomy" id="448386"/>
    <lineage>
        <taxon>Eukaryota</taxon>
        <taxon>Rhodophyta</taxon>
        <taxon>Florideophyceae</taxon>
        <taxon>Rhodymeniophycidae</taxon>
        <taxon>Gracilariales</taxon>
        <taxon>Gracilariaceae</taxon>
        <taxon>Gracilariopsis</taxon>
    </lineage>
</organism>
<dbReference type="OrthoDB" id="5722at2759"/>
<evidence type="ECO:0000256" key="1">
    <source>
        <dbReference type="PROSITE-ProRule" id="PRU00047"/>
    </source>
</evidence>
<feature type="domain" description="CCHC-type" evidence="3">
    <location>
        <begin position="111"/>
        <end position="127"/>
    </location>
</feature>
<gene>
    <name evidence="4" type="ORF">BWQ96_04843</name>
</gene>
<keyword evidence="1" id="KW-0863">Zinc-finger</keyword>
<dbReference type="GO" id="GO:0008270">
    <property type="term" value="F:zinc ion binding"/>
    <property type="evidence" value="ECO:0007669"/>
    <property type="project" value="UniProtKB-KW"/>
</dbReference>
<proteinExistence type="predicted"/>
<name>A0A2V3ITH2_9FLOR</name>
<accession>A0A2V3ITH2</accession>
<dbReference type="PROSITE" id="PS50158">
    <property type="entry name" value="ZF_CCHC"/>
    <property type="match status" value="3"/>
</dbReference>
<sequence length="260" mass="28737">MISTAQASLRAEEDAPAPAPARAPAQEHNREVETAEARVDSSGDEQSSSSEDAQEAQSGEQGDVEGAVNGGGMDVMQNDARYFMVANVVCSFCGLKGHRSYDCEEEEEQQRCFLCGGKGHSSRNCPDETCHQCKQRGHRARDCAMKGMKRRVRRECGPPRELVADCFVCGKAGHLDCSLEKMMSGVLSCFNCGQKGHNGANCNIPSIEKMIPIVLEMERGRKMVRTGERKKRRTEEGVDEASSFRETFMERALQRRFKGC</sequence>
<dbReference type="Gene3D" id="4.10.60.10">
    <property type="entry name" value="Zinc finger, CCHC-type"/>
    <property type="match status" value="2"/>
</dbReference>
<dbReference type="PANTHER" id="PTHR46978">
    <property type="entry name" value="ZINC KNUCKLE (CCHC-TYPE) FAMILY PROTEIN"/>
    <property type="match status" value="1"/>
</dbReference>
<dbReference type="STRING" id="448386.A0A2V3ITH2"/>
<dbReference type="SMART" id="SM00343">
    <property type="entry name" value="ZnF_C2HC"/>
    <property type="match status" value="5"/>
</dbReference>
<dbReference type="EMBL" id="NBIV01000061">
    <property type="protein sequence ID" value="PXF45428.1"/>
    <property type="molecule type" value="Genomic_DNA"/>
</dbReference>
<dbReference type="PANTHER" id="PTHR46978:SF1">
    <property type="entry name" value="ZINC KNUCKLE (CCHC-TYPE) FAMILY PROTEIN"/>
    <property type="match status" value="1"/>
</dbReference>
<dbReference type="InterPro" id="IPR036875">
    <property type="entry name" value="Znf_CCHC_sf"/>
</dbReference>
<feature type="domain" description="CCHC-type" evidence="3">
    <location>
        <begin position="130"/>
        <end position="143"/>
    </location>
</feature>
<evidence type="ECO:0000259" key="3">
    <source>
        <dbReference type="PROSITE" id="PS50158"/>
    </source>
</evidence>
<dbReference type="AlphaFoldDB" id="A0A2V3ITH2"/>
<dbReference type="SUPFAM" id="SSF57756">
    <property type="entry name" value="Retrovirus zinc finger-like domains"/>
    <property type="match status" value="1"/>
</dbReference>
<dbReference type="Pfam" id="PF00098">
    <property type="entry name" value="zf-CCHC"/>
    <property type="match status" value="2"/>
</dbReference>